<comment type="caution">
    <text evidence="2">The sequence shown here is derived from an EMBL/GenBank/DDBJ whole genome shotgun (WGS) entry which is preliminary data.</text>
</comment>
<feature type="region of interest" description="Disordered" evidence="1">
    <location>
        <begin position="159"/>
        <end position="178"/>
    </location>
</feature>
<gene>
    <name evidence="2" type="ORF">AMK59_743</name>
</gene>
<feature type="compositionally biased region" description="Polar residues" evidence="1">
    <location>
        <begin position="160"/>
        <end position="178"/>
    </location>
</feature>
<feature type="compositionally biased region" description="Basic and acidic residues" evidence="1">
    <location>
        <begin position="245"/>
        <end position="254"/>
    </location>
</feature>
<dbReference type="EMBL" id="LJIG01002863">
    <property type="protein sequence ID" value="KRT84077.1"/>
    <property type="molecule type" value="Genomic_DNA"/>
</dbReference>
<feature type="region of interest" description="Disordered" evidence="1">
    <location>
        <begin position="408"/>
        <end position="483"/>
    </location>
</feature>
<feature type="region of interest" description="Disordered" evidence="1">
    <location>
        <begin position="332"/>
        <end position="380"/>
    </location>
</feature>
<dbReference type="OrthoDB" id="25778at2759"/>
<reference evidence="2 3" key="1">
    <citation type="submission" date="2015-09" db="EMBL/GenBank/DDBJ databases">
        <title>Draft genome of the scarab beetle Oryctes borbonicus.</title>
        <authorList>
            <person name="Meyer J.M."/>
            <person name="Markov G.V."/>
            <person name="Baskaran P."/>
            <person name="Herrmann M."/>
            <person name="Sommer R.J."/>
            <person name="Roedelsperger C."/>
        </authorList>
    </citation>
    <scope>NUCLEOTIDE SEQUENCE [LARGE SCALE GENOMIC DNA]</scope>
    <source>
        <strain evidence="2">OB123</strain>
        <tissue evidence="2">Whole animal</tissue>
    </source>
</reference>
<feature type="compositionally biased region" description="Basic residues" evidence="1">
    <location>
        <begin position="291"/>
        <end position="301"/>
    </location>
</feature>
<feature type="compositionally biased region" description="Basic and acidic residues" evidence="1">
    <location>
        <begin position="263"/>
        <end position="275"/>
    </location>
</feature>
<feature type="compositionally biased region" description="Basic and acidic residues" evidence="1">
    <location>
        <begin position="409"/>
        <end position="420"/>
    </location>
</feature>
<protein>
    <submittedName>
        <fullName evidence="2">Uncharacterized protein</fullName>
    </submittedName>
</protein>
<feature type="region of interest" description="Disordered" evidence="1">
    <location>
        <begin position="206"/>
        <end position="301"/>
    </location>
</feature>
<accession>A0A0T6BAG7</accession>
<feature type="compositionally biased region" description="Basic residues" evidence="1">
    <location>
        <begin position="461"/>
        <end position="472"/>
    </location>
</feature>
<keyword evidence="3" id="KW-1185">Reference proteome</keyword>
<feature type="compositionally biased region" description="Basic and acidic residues" evidence="1">
    <location>
        <begin position="217"/>
        <end position="233"/>
    </location>
</feature>
<name>A0A0T6BAG7_9SCAR</name>
<dbReference type="Proteomes" id="UP000051574">
    <property type="component" value="Unassembled WGS sequence"/>
</dbReference>
<evidence type="ECO:0000256" key="1">
    <source>
        <dbReference type="SAM" id="MobiDB-lite"/>
    </source>
</evidence>
<proteinExistence type="predicted"/>
<organism evidence="2 3">
    <name type="scientific">Oryctes borbonicus</name>
    <dbReference type="NCBI Taxonomy" id="1629725"/>
    <lineage>
        <taxon>Eukaryota</taxon>
        <taxon>Metazoa</taxon>
        <taxon>Ecdysozoa</taxon>
        <taxon>Arthropoda</taxon>
        <taxon>Hexapoda</taxon>
        <taxon>Insecta</taxon>
        <taxon>Pterygota</taxon>
        <taxon>Neoptera</taxon>
        <taxon>Endopterygota</taxon>
        <taxon>Coleoptera</taxon>
        <taxon>Polyphaga</taxon>
        <taxon>Scarabaeiformia</taxon>
        <taxon>Scarabaeidae</taxon>
        <taxon>Dynastinae</taxon>
        <taxon>Oryctes</taxon>
    </lineage>
</organism>
<evidence type="ECO:0000313" key="3">
    <source>
        <dbReference type="Proteomes" id="UP000051574"/>
    </source>
</evidence>
<evidence type="ECO:0000313" key="2">
    <source>
        <dbReference type="EMBL" id="KRT84077.1"/>
    </source>
</evidence>
<dbReference type="AlphaFoldDB" id="A0A0T6BAG7"/>
<feature type="compositionally biased region" description="Polar residues" evidence="1">
    <location>
        <begin position="344"/>
        <end position="380"/>
    </location>
</feature>
<sequence>MILVIPAIGSFCSGGGRCVIVSLKHTTTVAKVVNPLGTVVTVQSDEDVELEPTEEVIHENCDEALFRPVVASKAIIFAESTSVQPKDSRSVTQCNVTTSQKKSVDKEPKFNNLRNEALTRKCNVNKCDSLSEIDSGIEKERSESPLFCDTTVLSPHSKIIHSSQKTDSLSKTQTHSNYPKSKSIICDISDTFADMQFVPLSEPKKQPFNIITPPPLEKLDFSRRSQSPEEHLISLKTPTESSEISYDKDDDQLSKHAKKERRSKCDRYQGLEQKDIVSSSEENVSEDKTIQKKPRKPKTKLGVRITNINKECDEQKDDISVDFHISLPKKSWSSIAASKPTAKDSPQSSPKTSDTEQAAASNISQTPLINEGSFDSDNAQFERSAASGILEPKKLLYENSITDDVQLLKVDKSSDEEKVESSQTETTESDDSSRIPIEQVAMDTEEDTCQLETVKSPTSKISKRKPKKKHSPSKYYTCSHGAL</sequence>